<dbReference type="PANTHER" id="PTHR10587">
    <property type="entry name" value="GLYCOSYL TRANSFERASE-RELATED"/>
    <property type="match status" value="1"/>
</dbReference>
<feature type="domain" description="NodB homology" evidence="1">
    <location>
        <begin position="78"/>
        <end position="190"/>
    </location>
</feature>
<evidence type="ECO:0000313" key="2">
    <source>
        <dbReference type="EMBL" id="MFC4110564.1"/>
    </source>
</evidence>
<dbReference type="InterPro" id="IPR002509">
    <property type="entry name" value="NODB_dom"/>
</dbReference>
<dbReference type="Gene3D" id="3.20.20.370">
    <property type="entry name" value="Glycoside hydrolase/deacetylase"/>
    <property type="match status" value="1"/>
</dbReference>
<gene>
    <name evidence="2" type="ORF">ACFOX0_32180</name>
</gene>
<evidence type="ECO:0000313" key="3">
    <source>
        <dbReference type="Proteomes" id="UP001595868"/>
    </source>
</evidence>
<reference evidence="3" key="1">
    <citation type="journal article" date="2019" name="Int. J. Syst. Evol. Microbiol.">
        <title>The Global Catalogue of Microorganisms (GCM) 10K type strain sequencing project: providing services to taxonomists for standard genome sequencing and annotation.</title>
        <authorList>
            <consortium name="The Broad Institute Genomics Platform"/>
            <consortium name="The Broad Institute Genome Sequencing Center for Infectious Disease"/>
            <person name="Wu L."/>
            <person name="Ma J."/>
        </authorList>
    </citation>
    <scope>NUCLEOTIDE SEQUENCE [LARGE SCALE GENOMIC DNA]</scope>
    <source>
        <strain evidence="3">2902at01</strain>
    </source>
</reference>
<dbReference type="EMBL" id="JBHSBN010000046">
    <property type="protein sequence ID" value="MFC4110564.1"/>
    <property type="molecule type" value="Genomic_DNA"/>
</dbReference>
<evidence type="ECO:0000259" key="1">
    <source>
        <dbReference type="PROSITE" id="PS51677"/>
    </source>
</evidence>
<name>A0ABV8KX93_9ACTN</name>
<dbReference type="PROSITE" id="PS51677">
    <property type="entry name" value="NODB"/>
    <property type="match status" value="1"/>
</dbReference>
<protein>
    <submittedName>
        <fullName evidence="2">Polysaccharide deacetylase family protein</fullName>
        <ecNumber evidence="2">3.-.-.-</ecNumber>
    </submittedName>
</protein>
<keyword evidence="2" id="KW-0378">Hydrolase</keyword>
<dbReference type="InterPro" id="IPR011330">
    <property type="entry name" value="Glyco_hydro/deAcase_b/a-brl"/>
</dbReference>
<dbReference type="Proteomes" id="UP001595868">
    <property type="component" value="Unassembled WGS sequence"/>
</dbReference>
<comment type="caution">
    <text evidence="2">The sequence shown here is derived from an EMBL/GenBank/DDBJ whole genome shotgun (WGS) entry which is preliminary data.</text>
</comment>
<dbReference type="Pfam" id="PF01522">
    <property type="entry name" value="Polysacc_deac_1"/>
    <property type="match status" value="1"/>
</dbReference>
<accession>A0ABV8KX93</accession>
<dbReference type="EC" id="3.-.-.-" evidence="2"/>
<dbReference type="RefSeq" id="WP_377553088.1">
    <property type="nucleotide sequence ID" value="NZ_JBHSBN010000046.1"/>
</dbReference>
<dbReference type="InterPro" id="IPR050248">
    <property type="entry name" value="Polysacc_deacetylase_ArnD"/>
</dbReference>
<sequence>MPLHVARRDPRAHWFLLLLGLLVLLAGLSLHGYAVGLGGGSGRAVPGQSPPAPADIVRGGPVLRLDGKTPTSRSMPARTIALTFDDGPDPRWTPAVLDVLRKHGAHATFFVLGARVNEHPELARRILAEGHEIGSHTFTHADVATLPACSPSPWCWGWAGWRCNWSAPGCTCAGSVAAVSGPARSSPRSR</sequence>
<keyword evidence="3" id="KW-1185">Reference proteome</keyword>
<proteinExistence type="predicted"/>
<organism evidence="2 3">
    <name type="scientific">Micromonospora zhanjiangensis</name>
    <dbReference type="NCBI Taxonomy" id="1522057"/>
    <lineage>
        <taxon>Bacteria</taxon>
        <taxon>Bacillati</taxon>
        <taxon>Actinomycetota</taxon>
        <taxon>Actinomycetes</taxon>
        <taxon>Micromonosporales</taxon>
        <taxon>Micromonosporaceae</taxon>
        <taxon>Micromonospora</taxon>
    </lineage>
</organism>
<dbReference type="SUPFAM" id="SSF88713">
    <property type="entry name" value="Glycoside hydrolase/deacetylase"/>
    <property type="match status" value="1"/>
</dbReference>
<dbReference type="CDD" id="cd10917">
    <property type="entry name" value="CE4_NodB_like_6s_7s"/>
    <property type="match status" value="1"/>
</dbReference>
<dbReference type="GO" id="GO:0016787">
    <property type="term" value="F:hydrolase activity"/>
    <property type="evidence" value="ECO:0007669"/>
    <property type="project" value="UniProtKB-KW"/>
</dbReference>